<feature type="transmembrane region" description="Helical" evidence="3">
    <location>
        <begin position="337"/>
        <end position="355"/>
    </location>
</feature>
<dbReference type="InterPro" id="IPR039672">
    <property type="entry name" value="MFS_2"/>
</dbReference>
<dbReference type="SUPFAM" id="SSF103473">
    <property type="entry name" value="MFS general substrate transporter"/>
    <property type="match status" value="1"/>
</dbReference>
<feature type="region of interest" description="Disordered" evidence="2">
    <location>
        <begin position="227"/>
        <end position="252"/>
    </location>
</feature>
<feature type="transmembrane region" description="Helical" evidence="3">
    <location>
        <begin position="367"/>
        <end position="388"/>
    </location>
</feature>
<dbReference type="InterPro" id="IPR036259">
    <property type="entry name" value="MFS_trans_sf"/>
</dbReference>
<feature type="transmembrane region" description="Helical" evidence="3">
    <location>
        <begin position="432"/>
        <end position="452"/>
    </location>
</feature>
<evidence type="ECO:0000256" key="3">
    <source>
        <dbReference type="SAM" id="Phobius"/>
    </source>
</evidence>
<comment type="similarity">
    <text evidence="1">Belongs to the major facilitator superfamily.</text>
</comment>
<keyword evidence="3" id="KW-1133">Transmembrane helix</keyword>
<dbReference type="GO" id="GO:0015293">
    <property type="term" value="F:symporter activity"/>
    <property type="evidence" value="ECO:0007669"/>
    <property type="project" value="InterPro"/>
</dbReference>
<feature type="transmembrane region" description="Helical" evidence="3">
    <location>
        <begin position="268"/>
        <end position="287"/>
    </location>
</feature>
<proteinExistence type="inferred from homology"/>
<dbReference type="Pfam" id="PF13347">
    <property type="entry name" value="MFS_2"/>
    <property type="match status" value="1"/>
</dbReference>
<reference evidence="4" key="1">
    <citation type="submission" date="2021-07" db="EMBL/GenBank/DDBJ databases">
        <authorList>
            <person name="Catto M.A."/>
            <person name="Jacobson A."/>
            <person name="Kennedy G."/>
            <person name="Labadie P."/>
            <person name="Hunt B.G."/>
            <person name="Srinivasan R."/>
        </authorList>
    </citation>
    <scope>NUCLEOTIDE SEQUENCE</scope>
    <source>
        <strain evidence="4">PL_HMW_Pooled</strain>
        <tissue evidence="4">Head</tissue>
    </source>
</reference>
<protein>
    <submittedName>
        <fullName evidence="4">Major facilitator superfamily domain-containing protein 12</fullName>
    </submittedName>
</protein>
<dbReference type="FunFam" id="1.20.1250.20:FF:000431">
    <property type="entry name" value="Predicted protein"/>
    <property type="match status" value="1"/>
</dbReference>
<dbReference type="CDD" id="cd17491">
    <property type="entry name" value="MFS_MFSD12"/>
    <property type="match status" value="1"/>
</dbReference>
<evidence type="ECO:0000313" key="5">
    <source>
        <dbReference type="Proteomes" id="UP001219518"/>
    </source>
</evidence>
<dbReference type="PANTHER" id="PTHR11328">
    <property type="entry name" value="MAJOR FACILITATOR SUPERFAMILY DOMAIN-CONTAINING PROTEIN"/>
    <property type="match status" value="1"/>
</dbReference>
<dbReference type="GO" id="GO:0008643">
    <property type="term" value="P:carbohydrate transport"/>
    <property type="evidence" value="ECO:0007669"/>
    <property type="project" value="InterPro"/>
</dbReference>
<feature type="transmembrane region" description="Helical" evidence="3">
    <location>
        <begin position="88"/>
        <end position="109"/>
    </location>
</feature>
<sequence length="464" mass="51028">MEKQKSKLSLIQRICYSVGHVQNDVCASMWFTYLLIYFTKVLGWPSSVAGTIMLVGQVADALSTPFVGIKADSKSESWLCKYGRRKTWHLFGSVCVLVSFPFIFSPCGICKNDSEDYWDQLVYYAAFVCIFQFGWAAVQIAHLSLIPELTPDEHIRTGLIAWRNTFTVISNVFIYLVAWLVLHISSGDSDRKVGPADQASFQYVVAAGLVVGVLSSILFHAGIGKTPQTPTDEEHTSDIDCDKKGVSETTTPTKAMPIPKQKTIKEHLTSIILYKVAVVYMSTRLFVNLSQVYIPLYLDEINLSAESLAIVPLVMYVSSFFTSFFTPIMNKHLGRKIVYSFGCVVGAAGCIWVWIGEGKVYTTYEVYAVAVLLGASTSIQLVTSLGLTADLIGQDTDTGAFVYGAMSFVDKLSNGIAVFILQSYFDNNYRNVLAYVCGGSTILGVVGIASLLESPCVKTYSVKT</sequence>
<feature type="compositionally biased region" description="Basic and acidic residues" evidence="2">
    <location>
        <begin position="232"/>
        <end position="246"/>
    </location>
</feature>
<dbReference type="Gene3D" id="1.20.1250.20">
    <property type="entry name" value="MFS general substrate transporter like domains"/>
    <property type="match status" value="1"/>
</dbReference>
<feature type="transmembrane region" description="Helical" evidence="3">
    <location>
        <begin position="400"/>
        <end position="420"/>
    </location>
</feature>
<feature type="transmembrane region" description="Helical" evidence="3">
    <location>
        <begin position="121"/>
        <end position="141"/>
    </location>
</feature>
<name>A0AAE1H2V3_9NEOP</name>
<dbReference type="AlphaFoldDB" id="A0AAE1H2V3"/>
<evidence type="ECO:0000313" key="4">
    <source>
        <dbReference type="EMBL" id="KAK3913528.1"/>
    </source>
</evidence>
<evidence type="ECO:0000256" key="1">
    <source>
        <dbReference type="ARBA" id="ARBA00008335"/>
    </source>
</evidence>
<dbReference type="PANTHER" id="PTHR11328:SF28">
    <property type="entry name" value="MAJOR FACILITATOR SUPERFAMILY DOMAIN-CONTAINING PROTEIN 12"/>
    <property type="match status" value="1"/>
</dbReference>
<keyword evidence="3" id="KW-0472">Membrane</keyword>
<feature type="transmembrane region" description="Helical" evidence="3">
    <location>
        <begin position="307"/>
        <end position="325"/>
    </location>
</feature>
<comment type="caution">
    <text evidence="4">The sequence shown here is derived from an EMBL/GenBank/DDBJ whole genome shotgun (WGS) entry which is preliminary data.</text>
</comment>
<feature type="transmembrane region" description="Helical" evidence="3">
    <location>
        <begin position="161"/>
        <end position="181"/>
    </location>
</feature>
<dbReference type="Proteomes" id="UP001219518">
    <property type="component" value="Unassembled WGS sequence"/>
</dbReference>
<keyword evidence="3" id="KW-0812">Transmembrane</keyword>
<reference evidence="4" key="2">
    <citation type="journal article" date="2023" name="BMC Genomics">
        <title>Pest status, molecular evolution, and epigenetic factors derived from the genome assembly of Frankliniella fusca, a thysanopteran phytovirus vector.</title>
        <authorList>
            <person name="Catto M.A."/>
            <person name="Labadie P.E."/>
            <person name="Jacobson A.L."/>
            <person name="Kennedy G.G."/>
            <person name="Srinivasan R."/>
            <person name="Hunt B.G."/>
        </authorList>
    </citation>
    <scope>NUCLEOTIDE SEQUENCE</scope>
    <source>
        <strain evidence="4">PL_HMW_Pooled</strain>
    </source>
</reference>
<gene>
    <name evidence="4" type="ORF">KUF71_022985</name>
</gene>
<keyword evidence="5" id="KW-1185">Reference proteome</keyword>
<accession>A0AAE1H2V3</accession>
<organism evidence="4 5">
    <name type="scientific">Frankliniella fusca</name>
    <dbReference type="NCBI Taxonomy" id="407009"/>
    <lineage>
        <taxon>Eukaryota</taxon>
        <taxon>Metazoa</taxon>
        <taxon>Ecdysozoa</taxon>
        <taxon>Arthropoda</taxon>
        <taxon>Hexapoda</taxon>
        <taxon>Insecta</taxon>
        <taxon>Pterygota</taxon>
        <taxon>Neoptera</taxon>
        <taxon>Paraneoptera</taxon>
        <taxon>Thysanoptera</taxon>
        <taxon>Terebrantia</taxon>
        <taxon>Thripoidea</taxon>
        <taxon>Thripidae</taxon>
        <taxon>Frankliniella</taxon>
    </lineage>
</organism>
<feature type="transmembrane region" description="Helical" evidence="3">
    <location>
        <begin position="201"/>
        <end position="219"/>
    </location>
</feature>
<dbReference type="EMBL" id="JAHWGI010000326">
    <property type="protein sequence ID" value="KAK3913528.1"/>
    <property type="molecule type" value="Genomic_DNA"/>
</dbReference>
<evidence type="ECO:0000256" key="2">
    <source>
        <dbReference type="SAM" id="MobiDB-lite"/>
    </source>
</evidence>
<dbReference type="GO" id="GO:0005886">
    <property type="term" value="C:plasma membrane"/>
    <property type="evidence" value="ECO:0007669"/>
    <property type="project" value="TreeGrafter"/>
</dbReference>